<organism evidence="2">
    <name type="scientific">groundwater metagenome</name>
    <dbReference type="NCBI Taxonomy" id="717931"/>
    <lineage>
        <taxon>unclassified sequences</taxon>
        <taxon>metagenomes</taxon>
        <taxon>ecological metagenomes</taxon>
    </lineage>
</organism>
<sequence>MNIPLSSPYIGKEEIKAVTDVLKTPNLSMGPKIDEFEKKISEYIGTKYAVGVNSGTSGLHILIRALGIKDNDEVITTPFSFIASSNCMLYERAKPVFVDIDEKTLNIDPGLINEAITKKTKAILLVHAFGQPCDMKQIMEIAEDHNLKVIEDACEAIGSEYLGKKVGTFGDAAVFAFYPNKQITTGEGGMIVSNDEKIYKLARSLRNQGRSENMGWLDHKILGYNYRLDEMSAALGVVQLKKIEKIIEMRNNVAQEYNKRLKDVEGVEIPCVDEKTTKMSWFVYVIHINKKNIQRENRKIRDKIVHEITNKGIGSKPYFTPIHLQPFYREMGFREGDFPITELAGNTGLALPFFTDMKIEQIEYVCDNLKDLMDKI</sequence>
<dbReference type="GO" id="GO:0000271">
    <property type="term" value="P:polysaccharide biosynthetic process"/>
    <property type="evidence" value="ECO:0007669"/>
    <property type="project" value="TreeGrafter"/>
</dbReference>
<evidence type="ECO:0000256" key="1">
    <source>
        <dbReference type="ARBA" id="ARBA00022898"/>
    </source>
</evidence>
<gene>
    <name evidence="2" type="ORF">MSIBF_A290005</name>
</gene>
<dbReference type="EMBL" id="CCXY01000212">
    <property type="protein sequence ID" value="CEG12901.1"/>
    <property type="molecule type" value="Genomic_DNA"/>
</dbReference>
<evidence type="ECO:0000313" key="2">
    <source>
        <dbReference type="EMBL" id="CEG12901.1"/>
    </source>
</evidence>
<dbReference type="Gene3D" id="3.40.640.10">
    <property type="entry name" value="Type I PLP-dependent aspartate aminotransferase-like (Major domain)"/>
    <property type="match status" value="1"/>
</dbReference>
<dbReference type="PANTHER" id="PTHR30244:SF39">
    <property type="entry name" value="BLR3650 PROTEIN"/>
    <property type="match status" value="1"/>
</dbReference>
<keyword evidence="1" id="KW-0663">Pyridoxal phosphate</keyword>
<dbReference type="GO" id="GO:0008483">
    <property type="term" value="F:transaminase activity"/>
    <property type="evidence" value="ECO:0007669"/>
    <property type="project" value="TreeGrafter"/>
</dbReference>
<dbReference type="Gene3D" id="3.90.1150.10">
    <property type="entry name" value="Aspartate Aminotransferase, domain 1"/>
    <property type="match status" value="1"/>
</dbReference>
<dbReference type="FunFam" id="3.40.640.10:FF:000089">
    <property type="entry name" value="Aminotransferase, DegT/DnrJ/EryC1/StrS family"/>
    <property type="match status" value="1"/>
</dbReference>
<dbReference type="InterPro" id="IPR015421">
    <property type="entry name" value="PyrdxlP-dep_Trfase_major"/>
</dbReference>
<dbReference type="InterPro" id="IPR015422">
    <property type="entry name" value="PyrdxlP-dep_Trfase_small"/>
</dbReference>
<dbReference type="GO" id="GO:0030170">
    <property type="term" value="F:pyridoxal phosphate binding"/>
    <property type="evidence" value="ECO:0007669"/>
    <property type="project" value="UniProtKB-ARBA"/>
</dbReference>
<dbReference type="AlphaFoldDB" id="A0A098EBK2"/>
<proteinExistence type="predicted"/>
<dbReference type="CDD" id="cd00616">
    <property type="entry name" value="AHBA_syn"/>
    <property type="match status" value="1"/>
</dbReference>
<protein>
    <recommendedName>
        <fullName evidence="3">Polysaccharide biosynthesis protein</fullName>
    </recommendedName>
</protein>
<accession>A0A098EBK2</accession>
<dbReference type="PANTHER" id="PTHR30244">
    <property type="entry name" value="TRANSAMINASE"/>
    <property type="match status" value="1"/>
</dbReference>
<dbReference type="Pfam" id="PF01041">
    <property type="entry name" value="DegT_DnrJ_EryC1"/>
    <property type="match status" value="1"/>
</dbReference>
<dbReference type="InterPro" id="IPR000653">
    <property type="entry name" value="DegT/StrS_aminotransferase"/>
</dbReference>
<name>A0A098EBK2_9ZZZZ</name>
<dbReference type="PIRSF" id="PIRSF000390">
    <property type="entry name" value="PLP_StrS"/>
    <property type="match status" value="1"/>
</dbReference>
<reference evidence="2" key="1">
    <citation type="submission" date="2014-09" db="EMBL/GenBank/DDBJ databases">
        <authorList>
            <person name="Probst J Alexander"/>
        </authorList>
    </citation>
    <scope>NUCLEOTIDE SEQUENCE</scope>
</reference>
<dbReference type="InterPro" id="IPR015424">
    <property type="entry name" value="PyrdxlP-dep_Trfase"/>
</dbReference>
<dbReference type="SUPFAM" id="SSF53383">
    <property type="entry name" value="PLP-dependent transferases"/>
    <property type="match status" value="1"/>
</dbReference>
<evidence type="ECO:0008006" key="3">
    <source>
        <dbReference type="Google" id="ProtNLM"/>
    </source>
</evidence>